<protein>
    <submittedName>
        <fullName evidence="5">TetR/AcrR family transcriptional regulator</fullName>
    </submittedName>
</protein>
<dbReference type="EMBL" id="SRLE01000044">
    <property type="protein sequence ID" value="TGD70349.1"/>
    <property type="molecule type" value="Genomic_DNA"/>
</dbReference>
<feature type="region of interest" description="Disordered" evidence="3">
    <location>
        <begin position="20"/>
        <end position="51"/>
    </location>
</feature>
<evidence type="ECO:0000313" key="5">
    <source>
        <dbReference type="EMBL" id="TGD70349.1"/>
    </source>
</evidence>
<evidence type="ECO:0000256" key="2">
    <source>
        <dbReference type="PROSITE-ProRule" id="PRU00335"/>
    </source>
</evidence>
<feature type="non-terminal residue" evidence="5">
    <location>
        <position position="199"/>
    </location>
</feature>
<dbReference type="Proteomes" id="UP000298050">
    <property type="component" value="Unassembled WGS sequence"/>
</dbReference>
<dbReference type="InterPro" id="IPR009057">
    <property type="entry name" value="Homeodomain-like_sf"/>
</dbReference>
<reference evidence="5 6" key="1">
    <citation type="submission" date="2019-04" db="EMBL/GenBank/DDBJ databases">
        <title>Taxonomy of novel Haliea sp. from mangrove soil of West Coast of India.</title>
        <authorList>
            <person name="Verma A."/>
            <person name="Kumar P."/>
            <person name="Krishnamurthi S."/>
        </authorList>
    </citation>
    <scope>NUCLEOTIDE SEQUENCE [LARGE SCALE GENOMIC DNA]</scope>
    <source>
        <strain evidence="5 6">SAOS-164</strain>
    </source>
</reference>
<name>A0A4Z0LSY3_9GAMM</name>
<evidence type="ECO:0000256" key="3">
    <source>
        <dbReference type="SAM" id="MobiDB-lite"/>
    </source>
</evidence>
<gene>
    <name evidence="5" type="ORF">E4634_21145</name>
</gene>
<dbReference type="InterPro" id="IPR001647">
    <property type="entry name" value="HTH_TetR"/>
</dbReference>
<feature type="compositionally biased region" description="Basic and acidic residues" evidence="3">
    <location>
        <begin position="26"/>
        <end position="35"/>
    </location>
</feature>
<dbReference type="GO" id="GO:0003677">
    <property type="term" value="F:DNA binding"/>
    <property type="evidence" value="ECO:0007669"/>
    <property type="project" value="UniProtKB-UniRule"/>
</dbReference>
<feature type="DNA-binding region" description="H-T-H motif" evidence="2">
    <location>
        <begin position="76"/>
        <end position="95"/>
    </location>
</feature>
<dbReference type="OrthoDB" id="8535430at2"/>
<evidence type="ECO:0000259" key="4">
    <source>
        <dbReference type="PROSITE" id="PS50977"/>
    </source>
</evidence>
<evidence type="ECO:0000256" key="1">
    <source>
        <dbReference type="ARBA" id="ARBA00023125"/>
    </source>
</evidence>
<accession>A0A4Z0LSY3</accession>
<sequence length="199" mass="22564">MTCAAALWYYAFIATDTATMNSPADPGKRPAEKPPAKRRYNSPLRQQQSAETRERIVLAGVDLVHGFTTWDWTNLTARAVSERAGVSERTVYRHFTSEKNLRDAVMQRLVSDSGIELGEMRIEDFPGITARMYQFLASFATVTQQPPQDPTFASMDEVRREALLDAVQRSLADWEPAEPRVVSAMPDLFWHPPAYERLL</sequence>
<dbReference type="PROSITE" id="PS50977">
    <property type="entry name" value="HTH_TETR_2"/>
    <property type="match status" value="1"/>
</dbReference>
<dbReference type="AlphaFoldDB" id="A0A4Z0LSY3"/>
<dbReference type="Pfam" id="PF00440">
    <property type="entry name" value="TetR_N"/>
    <property type="match status" value="1"/>
</dbReference>
<keyword evidence="1 2" id="KW-0238">DNA-binding</keyword>
<evidence type="ECO:0000313" key="6">
    <source>
        <dbReference type="Proteomes" id="UP000298050"/>
    </source>
</evidence>
<dbReference type="Gene3D" id="1.10.357.10">
    <property type="entry name" value="Tetracycline Repressor, domain 2"/>
    <property type="match status" value="1"/>
</dbReference>
<feature type="domain" description="HTH tetR-type" evidence="4">
    <location>
        <begin position="50"/>
        <end position="113"/>
    </location>
</feature>
<keyword evidence="6" id="KW-1185">Reference proteome</keyword>
<proteinExistence type="predicted"/>
<comment type="caution">
    <text evidence="5">The sequence shown here is derived from an EMBL/GenBank/DDBJ whole genome shotgun (WGS) entry which is preliminary data.</text>
</comment>
<dbReference type="SUPFAM" id="SSF46689">
    <property type="entry name" value="Homeodomain-like"/>
    <property type="match status" value="1"/>
</dbReference>
<organism evidence="5 6">
    <name type="scientific">Mangrovimicrobium sediminis</name>
    <dbReference type="NCBI Taxonomy" id="2562682"/>
    <lineage>
        <taxon>Bacteria</taxon>
        <taxon>Pseudomonadati</taxon>
        <taxon>Pseudomonadota</taxon>
        <taxon>Gammaproteobacteria</taxon>
        <taxon>Cellvibrionales</taxon>
        <taxon>Halieaceae</taxon>
        <taxon>Mangrovimicrobium</taxon>
    </lineage>
</organism>